<evidence type="ECO:0000313" key="8">
    <source>
        <dbReference type="EMBL" id="ERF72413.1"/>
    </source>
</evidence>
<dbReference type="AlphaFoldDB" id="U1GJS2"/>
<dbReference type="eggNOG" id="KOG0684">
    <property type="taxonomic scope" value="Eukaryota"/>
</dbReference>
<protein>
    <recommendedName>
        <fullName evidence="10">Cytochrome P450</fullName>
    </recommendedName>
</protein>
<name>U1GJS2_ENDPU</name>
<evidence type="ECO:0000313" key="9">
    <source>
        <dbReference type="Proteomes" id="UP000019373"/>
    </source>
</evidence>
<dbReference type="PANTHER" id="PTHR24304:SF2">
    <property type="entry name" value="24-HYDROXYCHOLESTEROL 7-ALPHA-HYDROXYLASE"/>
    <property type="match status" value="1"/>
</dbReference>
<dbReference type="GO" id="GO:0020037">
    <property type="term" value="F:heme binding"/>
    <property type="evidence" value="ECO:0007669"/>
    <property type="project" value="InterPro"/>
</dbReference>
<dbReference type="SUPFAM" id="SSF48264">
    <property type="entry name" value="Cytochrome P450"/>
    <property type="match status" value="1"/>
</dbReference>
<dbReference type="InterPro" id="IPR001128">
    <property type="entry name" value="Cyt_P450"/>
</dbReference>
<evidence type="ECO:0000256" key="4">
    <source>
        <dbReference type="ARBA" id="ARBA00022723"/>
    </source>
</evidence>
<feature type="binding site" description="axial binding residue" evidence="6">
    <location>
        <position position="499"/>
    </location>
    <ligand>
        <name>heme</name>
        <dbReference type="ChEBI" id="CHEBI:30413"/>
    </ligand>
    <ligandPart>
        <name>Fe</name>
        <dbReference type="ChEBI" id="CHEBI:18248"/>
    </ligandPart>
</feature>
<evidence type="ECO:0008006" key="10">
    <source>
        <dbReference type="Google" id="ProtNLM"/>
    </source>
</evidence>
<evidence type="ECO:0000256" key="2">
    <source>
        <dbReference type="ARBA" id="ARBA00010617"/>
    </source>
</evidence>
<keyword evidence="7" id="KW-0812">Transmembrane</keyword>
<dbReference type="PRINTS" id="PR00465">
    <property type="entry name" value="EP450IV"/>
</dbReference>
<sequence>MEPTTIPIAFQVLLFLSLGVAFILGATWTITNLRFYAHLRKLANGEDKDPSTEPLALPYAVPWVGNALGFLNEQASFWANMKKTLGPNHQLCTTRLGPAKCYIITGGQNIQAMFKMSRHLSSDQLERQIMKSVFHLPDRDIDTILQPAHDDKGKVTDMGKKNRMYDVEKIYENFLLTPHAVNSLTTKFLDVFGEVLDQAPEIPPLPEANSREAEWATVNFYEWFKDHMFTASTTAFLGSRVLEMNPDLAKDFWIFEENFLNLVYGLPRFLARSGNEARDRLLNSASRWLDDAHNHGDIENTEDWDPYFGSRFVREREKMDQKMGLGTKSKAGVRIGLLFGISSNAIPATGWMLLHILASPTHILPRILSEVQSCLLPNDDNNNTTTLSISIPDLLNPTRTPLLHSLYTETLRHYHALNLSRDVKSRCTIDGHLLLPGNMVMAPSWMMHRNEDLWTDPPPDVFYPERFLATDEKSGEVTFSTAKTGGGRYFPYGGGAHICPGRVFAKQEILAAVARTLLGFEFGLVDWVETGTERVVGKKGVDGRGFPGHKKGYVGLGVMVMEWDARVKVRRRRVGTGGEGLVKS</sequence>
<dbReference type="PANTHER" id="PTHR24304">
    <property type="entry name" value="CYTOCHROME P450 FAMILY 7"/>
    <property type="match status" value="1"/>
</dbReference>
<dbReference type="HOGENOM" id="CLU_018012_2_2_1"/>
<accession>U1GJS2</accession>
<dbReference type="Pfam" id="PF00067">
    <property type="entry name" value="p450"/>
    <property type="match status" value="1"/>
</dbReference>
<reference evidence="9" key="1">
    <citation type="journal article" date="2014" name="BMC Genomics">
        <title>Genome characteristics reveal the impact of lichenization on lichen-forming fungus Endocarpon pusillum Hedwig (Verrucariales, Ascomycota).</title>
        <authorList>
            <person name="Wang Y.-Y."/>
            <person name="Liu B."/>
            <person name="Zhang X.-Y."/>
            <person name="Zhou Q.-M."/>
            <person name="Zhang T."/>
            <person name="Li H."/>
            <person name="Yu Y.-F."/>
            <person name="Zhang X.-L."/>
            <person name="Hao X.-Y."/>
            <person name="Wang M."/>
            <person name="Wang L."/>
            <person name="Wei J.-C."/>
        </authorList>
    </citation>
    <scope>NUCLEOTIDE SEQUENCE [LARGE SCALE GENOMIC DNA]</scope>
    <source>
        <strain evidence="9">Z07020 / HMAS-L-300199</strain>
    </source>
</reference>
<evidence type="ECO:0000256" key="6">
    <source>
        <dbReference type="PIRSR" id="PIRSR602403-1"/>
    </source>
</evidence>
<feature type="transmembrane region" description="Helical" evidence="7">
    <location>
        <begin position="6"/>
        <end position="31"/>
    </location>
</feature>
<keyword evidence="5 6" id="KW-0408">Iron</keyword>
<evidence type="ECO:0000256" key="1">
    <source>
        <dbReference type="ARBA" id="ARBA00001971"/>
    </source>
</evidence>
<keyword evidence="9" id="KW-1185">Reference proteome</keyword>
<dbReference type="InterPro" id="IPR050529">
    <property type="entry name" value="CYP450_sterol_14alpha_dmase"/>
</dbReference>
<dbReference type="GO" id="GO:0008395">
    <property type="term" value="F:steroid hydroxylase activity"/>
    <property type="evidence" value="ECO:0007669"/>
    <property type="project" value="TreeGrafter"/>
</dbReference>
<dbReference type="EMBL" id="KE721107">
    <property type="protein sequence ID" value="ERF72413.1"/>
    <property type="molecule type" value="Genomic_DNA"/>
</dbReference>
<evidence type="ECO:0000256" key="7">
    <source>
        <dbReference type="SAM" id="Phobius"/>
    </source>
</evidence>
<dbReference type="Gene3D" id="1.10.630.10">
    <property type="entry name" value="Cytochrome P450"/>
    <property type="match status" value="1"/>
</dbReference>
<dbReference type="GO" id="GO:0016705">
    <property type="term" value="F:oxidoreductase activity, acting on paired donors, with incorporation or reduction of molecular oxygen"/>
    <property type="evidence" value="ECO:0007669"/>
    <property type="project" value="InterPro"/>
</dbReference>
<evidence type="ECO:0000256" key="3">
    <source>
        <dbReference type="ARBA" id="ARBA00022617"/>
    </source>
</evidence>
<comment type="similarity">
    <text evidence="2">Belongs to the cytochrome P450 family.</text>
</comment>
<dbReference type="OMA" id="WHPRSTG"/>
<dbReference type="CDD" id="cd11040">
    <property type="entry name" value="CYP7_CYP8-like"/>
    <property type="match status" value="1"/>
</dbReference>
<keyword evidence="7" id="KW-1133">Transmembrane helix</keyword>
<organism evidence="8 9">
    <name type="scientific">Endocarpon pusillum (strain Z07020 / HMAS-L-300199)</name>
    <name type="common">Lichen-forming fungus</name>
    <dbReference type="NCBI Taxonomy" id="1263415"/>
    <lineage>
        <taxon>Eukaryota</taxon>
        <taxon>Fungi</taxon>
        <taxon>Dikarya</taxon>
        <taxon>Ascomycota</taxon>
        <taxon>Pezizomycotina</taxon>
        <taxon>Eurotiomycetes</taxon>
        <taxon>Chaetothyriomycetidae</taxon>
        <taxon>Verrucariales</taxon>
        <taxon>Verrucariaceae</taxon>
        <taxon>Endocarpon</taxon>
    </lineage>
</organism>
<dbReference type="GO" id="GO:0005506">
    <property type="term" value="F:iron ion binding"/>
    <property type="evidence" value="ECO:0007669"/>
    <property type="project" value="InterPro"/>
</dbReference>
<keyword evidence="7" id="KW-0472">Membrane</keyword>
<proteinExistence type="inferred from homology"/>
<keyword evidence="4 6" id="KW-0479">Metal-binding</keyword>
<dbReference type="Proteomes" id="UP000019373">
    <property type="component" value="Unassembled WGS sequence"/>
</dbReference>
<comment type="cofactor">
    <cofactor evidence="1 6">
        <name>heme</name>
        <dbReference type="ChEBI" id="CHEBI:30413"/>
    </cofactor>
</comment>
<dbReference type="InterPro" id="IPR002403">
    <property type="entry name" value="Cyt_P450_E_grp-IV"/>
</dbReference>
<dbReference type="RefSeq" id="XP_007801922.1">
    <property type="nucleotide sequence ID" value="XM_007803731.1"/>
</dbReference>
<keyword evidence="3 6" id="KW-0349">Heme</keyword>
<dbReference type="OrthoDB" id="3366823at2759"/>
<gene>
    <name evidence="8" type="ORF">EPUS_06042</name>
</gene>
<dbReference type="InterPro" id="IPR036396">
    <property type="entry name" value="Cyt_P450_sf"/>
</dbReference>
<dbReference type="GeneID" id="19240989"/>
<evidence type="ECO:0000256" key="5">
    <source>
        <dbReference type="ARBA" id="ARBA00023004"/>
    </source>
</evidence>